<dbReference type="GO" id="GO:0032259">
    <property type="term" value="P:methylation"/>
    <property type="evidence" value="ECO:0007669"/>
    <property type="project" value="UniProtKB-KW"/>
</dbReference>
<dbReference type="InterPro" id="IPR003669">
    <property type="entry name" value="Thymidylate_synthase_ThyX"/>
</dbReference>
<dbReference type="EC" id="2.1.1.148" evidence="1"/>
<protein>
    <recommendedName>
        <fullName evidence="1">Flavin-dependent thymidylate synthase</fullName>
        <shortName evidence="1">FDTS</shortName>
        <ecNumber evidence="1">2.1.1.148</ecNumber>
    </recommendedName>
    <alternativeName>
        <fullName evidence="1">FAD-dependent thymidylate synthase</fullName>
    </alternativeName>
    <alternativeName>
        <fullName evidence="1">Thymidylate synthase ThyX</fullName>
        <shortName evidence="1">TS</shortName>
        <shortName evidence="1">TSase</shortName>
    </alternativeName>
</protein>
<feature type="binding site" evidence="1">
    <location>
        <begin position="75"/>
        <end position="78"/>
    </location>
    <ligand>
        <name>dUMP</name>
        <dbReference type="ChEBI" id="CHEBI:246422"/>
        <note>ligand shared between dimeric partners</note>
    </ligand>
</feature>
<dbReference type="GO" id="GO:0004799">
    <property type="term" value="F:thymidylate synthase activity"/>
    <property type="evidence" value="ECO:0007669"/>
    <property type="project" value="TreeGrafter"/>
</dbReference>
<keyword evidence="1" id="KW-0285">Flavoprotein</keyword>
<dbReference type="PANTHER" id="PTHR34934">
    <property type="entry name" value="FLAVIN-DEPENDENT THYMIDYLATE SYNTHASE"/>
    <property type="match status" value="1"/>
</dbReference>
<dbReference type="CDD" id="cd20175">
    <property type="entry name" value="ThyX"/>
    <property type="match status" value="1"/>
</dbReference>
<feature type="binding site" evidence="1">
    <location>
        <begin position="78"/>
        <end position="80"/>
    </location>
    <ligand>
        <name>FAD</name>
        <dbReference type="ChEBI" id="CHEBI:57692"/>
        <note>ligand shared between neighboring subunits</note>
    </ligand>
</feature>
<dbReference type="InterPro" id="IPR036098">
    <property type="entry name" value="Thymidylate_synthase_ThyX_sf"/>
</dbReference>
<dbReference type="GO" id="GO:0006235">
    <property type="term" value="P:dTTP biosynthetic process"/>
    <property type="evidence" value="ECO:0007669"/>
    <property type="project" value="UniProtKB-UniRule"/>
</dbReference>
<dbReference type="Proteomes" id="UP001337580">
    <property type="component" value="Chromosome"/>
</dbReference>
<dbReference type="AlphaFoldDB" id="A0AA48I125"/>
<dbReference type="GO" id="GO:0006231">
    <property type="term" value="P:dTMP biosynthetic process"/>
    <property type="evidence" value="ECO:0007669"/>
    <property type="project" value="UniProtKB-UniRule"/>
</dbReference>
<dbReference type="EMBL" id="AP027924">
    <property type="protein sequence ID" value="BED91817.1"/>
    <property type="molecule type" value="Genomic_DNA"/>
</dbReference>
<gene>
    <name evidence="1" type="primary">thyX</name>
    <name evidence="2" type="ORF">CfP315_0348</name>
</gene>
<keyword evidence="1" id="KW-0808">Transferase</keyword>
<proteinExistence type="inferred from homology"/>
<dbReference type="GO" id="GO:0050660">
    <property type="term" value="F:flavin adenine dinucleotide binding"/>
    <property type="evidence" value="ECO:0007669"/>
    <property type="project" value="UniProtKB-UniRule"/>
</dbReference>
<keyword evidence="1" id="KW-0545">Nucleotide biosynthesis</keyword>
<comment type="similarity">
    <text evidence="1">Belongs to the thymidylate synthase ThyX family.</text>
</comment>
<feature type="binding site" evidence="1">
    <location>
        <begin position="165"/>
        <end position="167"/>
    </location>
    <ligand>
        <name>FAD</name>
        <dbReference type="ChEBI" id="CHEBI:57692"/>
        <note>ligand shared between neighboring subunits</note>
    </ligand>
</feature>
<feature type="binding site" evidence="1">
    <location>
        <position position="176"/>
    </location>
    <ligand>
        <name>dUMP</name>
        <dbReference type="ChEBI" id="CHEBI:246422"/>
        <note>ligand shared between dimeric partners</note>
    </ligand>
</feature>
<feature type="binding site" evidence="1">
    <location>
        <position position="54"/>
    </location>
    <ligand>
        <name>FAD</name>
        <dbReference type="ChEBI" id="CHEBI:57692"/>
        <note>ligand shared between neighboring subunits</note>
    </ligand>
</feature>
<dbReference type="PROSITE" id="PS51331">
    <property type="entry name" value="THYX"/>
    <property type="match status" value="1"/>
</dbReference>
<reference evidence="2" key="1">
    <citation type="journal article" date="2023" name="ISME J.">
        <title>Emergence of putative energy parasites within Clostridia revealed by genome analysis of a novel endosymbiotic clade.</title>
        <authorList>
            <person name="Takahashi K."/>
            <person name="Kuwahara H."/>
            <person name="Horikawa Y."/>
            <person name="Izawa K."/>
            <person name="Kato D."/>
            <person name="Inagaki T."/>
            <person name="Yuki M."/>
            <person name="Ohkuma M."/>
            <person name="Hongoh Y."/>
        </authorList>
    </citation>
    <scope>NUCLEOTIDE SEQUENCE</scope>
    <source>
        <strain evidence="2">CfP3-15</strain>
    </source>
</reference>
<dbReference type="PANTHER" id="PTHR34934:SF1">
    <property type="entry name" value="FLAVIN-DEPENDENT THYMIDYLATE SYNTHASE"/>
    <property type="match status" value="1"/>
</dbReference>
<comment type="caution">
    <text evidence="1">Lacks conserved residue(s) required for the propagation of feature annotation.</text>
</comment>
<feature type="binding site" description="in other chain" evidence="1">
    <location>
        <position position="149"/>
    </location>
    <ligand>
        <name>dUMP</name>
        <dbReference type="ChEBI" id="CHEBI:246422"/>
        <note>ligand shared between dimeric partners</note>
    </ligand>
</feature>
<dbReference type="HAMAP" id="MF_01408">
    <property type="entry name" value="ThyX"/>
    <property type="match status" value="1"/>
</dbReference>
<accession>A0AA48I125</accession>
<evidence type="ECO:0000256" key="1">
    <source>
        <dbReference type="HAMAP-Rule" id="MF_01408"/>
    </source>
</evidence>
<dbReference type="Gene3D" id="3.30.1360.170">
    <property type="match status" value="1"/>
</dbReference>
<feature type="binding site" description="in other chain" evidence="1">
    <location>
        <begin position="88"/>
        <end position="90"/>
    </location>
    <ligand>
        <name>dUMP</name>
        <dbReference type="ChEBI" id="CHEBI:246422"/>
        <note>ligand shared between dimeric partners</note>
    </ligand>
</feature>
<comment type="catalytic activity">
    <reaction evidence="1">
        <text>dUMP + (6R)-5,10-methylene-5,6,7,8-tetrahydrofolate + NADPH + H(+) = dTMP + (6S)-5,6,7,8-tetrahydrofolate + NADP(+)</text>
        <dbReference type="Rhea" id="RHEA:29043"/>
        <dbReference type="ChEBI" id="CHEBI:15378"/>
        <dbReference type="ChEBI" id="CHEBI:15636"/>
        <dbReference type="ChEBI" id="CHEBI:57453"/>
        <dbReference type="ChEBI" id="CHEBI:57783"/>
        <dbReference type="ChEBI" id="CHEBI:58349"/>
        <dbReference type="ChEBI" id="CHEBI:63528"/>
        <dbReference type="ChEBI" id="CHEBI:246422"/>
        <dbReference type="EC" id="2.1.1.148"/>
    </reaction>
</comment>
<dbReference type="KEGG" id="ips:CfP315_0348"/>
<dbReference type="NCBIfam" id="TIGR02170">
    <property type="entry name" value="thyX"/>
    <property type="match status" value="1"/>
</dbReference>
<evidence type="ECO:0000313" key="2">
    <source>
        <dbReference type="EMBL" id="BED91817.1"/>
    </source>
</evidence>
<keyword evidence="1" id="KW-0489">Methyltransferase</keyword>
<feature type="active site" description="Involved in ionization of N3 of dUMP, leading to its activation" evidence="1">
    <location>
        <position position="176"/>
    </location>
</feature>
<organism evidence="2">
    <name type="scientific">Candidatus Improbicoccus pseudotrichonymphae</name>
    <dbReference type="NCBI Taxonomy" id="3033792"/>
    <lineage>
        <taxon>Bacteria</taxon>
        <taxon>Bacillati</taxon>
        <taxon>Bacillota</taxon>
        <taxon>Clostridia</taxon>
        <taxon>Candidatus Improbicoccus</taxon>
    </lineage>
</organism>
<dbReference type="GO" id="GO:0070402">
    <property type="term" value="F:NADPH binding"/>
    <property type="evidence" value="ECO:0007669"/>
    <property type="project" value="TreeGrafter"/>
</dbReference>
<feature type="binding site" evidence="1">
    <location>
        <position position="171"/>
    </location>
    <ligand>
        <name>FAD</name>
        <dbReference type="ChEBI" id="CHEBI:57692"/>
        <note>ligand shared between neighboring subunits</note>
    </ligand>
</feature>
<sequence length="225" mass="25813">MKVLLLSHTPDPERVVVCAAKLCYSSLDISEIYEKKNESDFEFIRKLIKLGHESPFEHISFTFGIEGVSRVFLAQLTRHRIASYSVRSQRYVKEENFSFVIPPEILNFPEAKREFEKAAEASRIAYEKITKILNDNNENSEKKSIEDARYVLFGAMETKIVCTFNARSLLNFFKLRTCKRAQWEIRDVASEMLRLVKKVAPNVFSNSGPPCIQGACNQGKMGCKK</sequence>
<dbReference type="GO" id="GO:0050797">
    <property type="term" value="F:thymidylate synthase (FAD) activity"/>
    <property type="evidence" value="ECO:0007669"/>
    <property type="project" value="UniProtKB-UniRule"/>
</dbReference>
<keyword evidence="1" id="KW-0274">FAD</keyword>
<comment type="pathway">
    <text evidence="1">Pyrimidine metabolism; dTTP biosynthesis.</text>
</comment>
<comment type="cofactor">
    <cofactor evidence="1">
        <name>FAD</name>
        <dbReference type="ChEBI" id="CHEBI:57692"/>
    </cofactor>
    <text evidence="1">Binds 4 FAD per tetramer. Each FAD binding site is formed by three monomers.</text>
</comment>
<comment type="function">
    <text evidence="1">Catalyzes the reductive methylation of 2'-deoxyuridine-5'-monophosphate (dUMP) to 2'-deoxythymidine-5'-monophosphate (dTMP) while utilizing 5,10-methylenetetrahydrofolate (mTHF) as the methyl donor, and NADPH and FADH(2) as the reductant.</text>
</comment>
<dbReference type="SUPFAM" id="SSF69796">
    <property type="entry name" value="Thymidylate synthase-complementing protein Thy1"/>
    <property type="match status" value="1"/>
</dbReference>
<dbReference type="Pfam" id="PF02511">
    <property type="entry name" value="Thy1"/>
    <property type="match status" value="1"/>
</dbReference>
<name>A0AA48I125_9FIRM</name>
<comment type="subunit">
    <text evidence="1">Homotetramer.</text>
</comment>
<keyword evidence="1" id="KW-0521">NADP</keyword>